<accession>N0DUZ8</accession>
<dbReference type="PANTHER" id="PTHR13742">
    <property type="entry name" value="RETINOBLASTOMA-ASSOCIATED PROTEIN RB -RELATED"/>
    <property type="match status" value="1"/>
</dbReference>
<dbReference type="PANTHER" id="PTHR13742:SF17">
    <property type="entry name" value="RE32990P-RELATED"/>
    <property type="match status" value="1"/>
</dbReference>
<evidence type="ECO:0000256" key="9">
    <source>
        <dbReference type="SAM" id="MobiDB-lite"/>
    </source>
</evidence>
<dbReference type="GO" id="GO:0005634">
    <property type="term" value="C:nucleus"/>
    <property type="evidence" value="ECO:0007669"/>
    <property type="project" value="UniProtKB-SubCell"/>
</dbReference>
<dbReference type="GO" id="GO:2000134">
    <property type="term" value="P:negative regulation of G1/S transition of mitotic cell cycle"/>
    <property type="evidence" value="ECO:0007669"/>
    <property type="project" value="TreeGrafter"/>
</dbReference>
<dbReference type="InterPro" id="IPR024599">
    <property type="entry name" value="RB_N"/>
</dbReference>
<evidence type="ECO:0000256" key="7">
    <source>
        <dbReference type="ARBA" id="ARBA00023306"/>
    </source>
</evidence>
<comment type="similarity">
    <text evidence="2">Belongs to the retinoblastoma protein (RB) family.</text>
</comment>
<keyword evidence="5" id="KW-0804">Transcription</keyword>
<evidence type="ECO:0000256" key="8">
    <source>
        <dbReference type="SAM" id="Coils"/>
    </source>
</evidence>
<dbReference type="Gene3D" id="1.10.472.10">
    <property type="entry name" value="Cyclin-like"/>
    <property type="match status" value="2"/>
</dbReference>
<feature type="region of interest" description="Disordered" evidence="9">
    <location>
        <begin position="978"/>
        <end position="1007"/>
    </location>
</feature>
<evidence type="ECO:0000256" key="1">
    <source>
        <dbReference type="ARBA" id="ARBA00004123"/>
    </source>
</evidence>
<reference evidence="12" key="1">
    <citation type="journal article" date="2013" name="Mol. Biol. Evol.">
        <title>The Evolution of Male-Female Sexual Dimorphism Predates the Gender-Based Divergence of the Mating Locus Gene MAT3/RB.</title>
        <authorList>
            <person name="Hiraide R."/>
            <person name="Kawai-Toyooka H."/>
            <person name="Hamaji T."/>
            <person name="Matsuzaki R."/>
            <person name="Kawafune K."/>
            <person name="Abe J."/>
            <person name="Sekimoto H."/>
            <person name="Umen J."/>
            <person name="Nozaki H."/>
        </authorList>
    </citation>
    <scope>NUCLEOTIDE SEQUENCE</scope>
    <source>
        <strain evidence="12">2010-623-F1-E8</strain>
    </source>
</reference>
<keyword evidence="3" id="KW-0678">Repressor</keyword>
<dbReference type="EMBL" id="AB771937">
    <property type="protein sequence ID" value="BAN18539.1"/>
    <property type="molecule type" value="Genomic_DNA"/>
</dbReference>
<dbReference type="GO" id="GO:0000977">
    <property type="term" value="F:RNA polymerase II transcription regulatory region sequence-specific DNA binding"/>
    <property type="evidence" value="ECO:0007669"/>
    <property type="project" value="TreeGrafter"/>
</dbReference>
<evidence type="ECO:0000259" key="11">
    <source>
        <dbReference type="SMART" id="SM01368"/>
    </source>
</evidence>
<evidence type="ECO:0000256" key="3">
    <source>
        <dbReference type="ARBA" id="ARBA00022491"/>
    </source>
</evidence>
<dbReference type="SMART" id="SM01368">
    <property type="entry name" value="RB_A"/>
    <property type="match status" value="1"/>
</dbReference>
<evidence type="ECO:0000256" key="4">
    <source>
        <dbReference type="ARBA" id="ARBA00023015"/>
    </source>
</evidence>
<organism evidence="12">
    <name type="scientific">Eudorina sp. 2006-703-Eu-15</name>
    <dbReference type="NCBI Taxonomy" id="593785"/>
    <lineage>
        <taxon>Eukaryota</taxon>
        <taxon>Viridiplantae</taxon>
        <taxon>Chlorophyta</taxon>
        <taxon>core chlorophytes</taxon>
        <taxon>Chlorophyceae</taxon>
        <taxon>CS clade</taxon>
        <taxon>Chlamydomonadales</taxon>
        <taxon>Volvocaceae</taxon>
        <taxon>Eudorina</taxon>
    </lineage>
</organism>
<dbReference type="EMBL" id="AB771936">
    <property type="protein sequence ID" value="BAN18538.1"/>
    <property type="molecule type" value="mRNA"/>
</dbReference>
<dbReference type="GO" id="GO:0006357">
    <property type="term" value="P:regulation of transcription by RNA polymerase II"/>
    <property type="evidence" value="ECO:0007669"/>
    <property type="project" value="InterPro"/>
</dbReference>
<evidence type="ECO:0000256" key="2">
    <source>
        <dbReference type="ARBA" id="ARBA00009475"/>
    </source>
</evidence>
<keyword evidence="6" id="KW-0539">Nucleus</keyword>
<feature type="compositionally biased region" description="Basic and acidic residues" evidence="9">
    <location>
        <begin position="1116"/>
        <end position="1146"/>
    </location>
</feature>
<sequence>MAAFSGGVAPLLDRLSSLLKDEKLDSASAHAGITKVYDELKECYEAQERASPSSEYSVEQDEELRQACTQASLLFVARVLFAKQSPGTAGCPSNMGCPISKIVAVAGINLLDFFREVNLVVSKLSAYFEARGSSSRFFTQQAQLKENSETVVVLGLLAKKYKDNFNMFLHQLDFYKQVVLRLGWSAFLVLRVKLLSAFPDVVSCVELLPCIFAILVSHAPRLPDCLSHLTREDNKTALLKAMSEMCKADYNRVLARMPSVEALLAQILTTAVPEWRMAVSCVKCDARQPDSSQAAGPTFSALDLVSRSSLEGLVTDADRMQRALAALETEYEQHFNRGDSELDEREFLQTDFTKFASPRLSPAHLQTAMAKVRAGPMPLRQGALLGPGAHTTAPSPSSPQYLQFKMAPSPGFHSPLPMLHLGVDLGQPNTPVSEVMGASAWLRGVTASLQTEPSASLMRYLEAVSVPGGVGQSSGSAASAAAAQQLSRRVRDLVLSIMPDERIPALFGPFPLLQTSLAAERRTEVTKLYYHSLENILRAEEKASGIAAAIALLSAGKFHRALVACCVEVVAACYRMAGCAFPKVLDAVGIKAFDLGKMIQGFVKSVASLPRELKRHMFLIEEKILESLAWEPGSSLYNHILAFTGHNEAVVPTPAVDVISAEVVLQHAEKASGTTPLPYARGDSAGPEPPAEARAHGQEEESVCQRGGIDFVEEGIARTSCAQSSIAAVQPNVPPSPKRPQEASVSWPMSPAKKARGGDWSPQPAKSSLEKLPQSIGWNLAALAPSTGSAGALYDFCRKVLKLAAFRLSLMCDNFDFMPLDRGEVNAKVYETIEHALYFQTHLFYNRHIDQILLSALYGYCKVQKLSQVSFREIIAHYRKQPQAHQSIFRSVIIEQTNPGLQVVTRADIIAFYNQTFVPSMKSFLLKSEQGCPATNAPAVGAQPAPGGNIVKDSLAAQVSTVAAARVMGLPLLSSSSTTRSPWAAKGLAMPSLERSMDRPRSQSAKEVTAKATAHVADSESICNAFGADTPLLGRGYKLEGVPQSSGMPVKSGSPQGGGALVRKDSARSRSTSTVDHQIPDGLAALLQALDSQQGVSMQGGEDDMSDQELPGDGTMEDKSPRDRSANERRAARRFTERREAVKEDSAGTVENLDLMQSRSQGRRQRTPNRKYGV</sequence>
<feature type="region of interest" description="Disordered" evidence="9">
    <location>
        <begin position="728"/>
        <end position="766"/>
    </location>
</feature>
<dbReference type="GO" id="GO:0005667">
    <property type="term" value="C:transcription regulator complex"/>
    <property type="evidence" value="ECO:0007669"/>
    <property type="project" value="TreeGrafter"/>
</dbReference>
<gene>
    <name evidence="12" type="primary">mat3</name>
</gene>
<evidence type="ECO:0000259" key="10">
    <source>
        <dbReference type="SMART" id="SM01367"/>
    </source>
</evidence>
<comment type="subcellular location">
    <subcellularLocation>
        <location evidence="1">Nucleus</location>
    </subcellularLocation>
</comment>
<evidence type="ECO:0000313" key="12">
    <source>
        <dbReference type="EMBL" id="BAN18539.1"/>
    </source>
</evidence>
<dbReference type="InterPro" id="IPR002719">
    <property type="entry name" value="RB_B"/>
</dbReference>
<dbReference type="AlphaFoldDB" id="N0DUZ8"/>
<evidence type="ECO:0000256" key="6">
    <source>
        <dbReference type="ARBA" id="ARBA00023242"/>
    </source>
</evidence>
<dbReference type="InterPro" id="IPR036915">
    <property type="entry name" value="Cyclin-like_sf"/>
</dbReference>
<protein>
    <submittedName>
        <fullName evidence="12">Retinoblastoma-like protein</fullName>
    </submittedName>
</protein>
<dbReference type="Pfam" id="PF01857">
    <property type="entry name" value="RB_B"/>
    <property type="match status" value="1"/>
</dbReference>
<dbReference type="SMART" id="SM01367">
    <property type="entry name" value="DUF3452"/>
    <property type="match status" value="1"/>
</dbReference>
<dbReference type="InterPro" id="IPR028309">
    <property type="entry name" value="RB_fam"/>
</dbReference>
<dbReference type="Pfam" id="PF01858">
    <property type="entry name" value="RB_A"/>
    <property type="match status" value="1"/>
</dbReference>
<dbReference type="Pfam" id="PF11934">
    <property type="entry name" value="DUF3452"/>
    <property type="match status" value="1"/>
</dbReference>
<dbReference type="GO" id="GO:0030154">
    <property type="term" value="P:cell differentiation"/>
    <property type="evidence" value="ECO:0007669"/>
    <property type="project" value="TreeGrafter"/>
</dbReference>
<feature type="compositionally biased region" description="Basic residues" evidence="9">
    <location>
        <begin position="1161"/>
        <end position="1174"/>
    </location>
</feature>
<feature type="domain" description="Retinoblastoma-associated protein A-box" evidence="11">
    <location>
        <begin position="430"/>
        <end position="640"/>
    </location>
</feature>
<proteinExistence type="evidence at transcript level"/>
<dbReference type="GO" id="GO:0000785">
    <property type="term" value="C:chromatin"/>
    <property type="evidence" value="ECO:0007669"/>
    <property type="project" value="TreeGrafter"/>
</dbReference>
<feature type="region of interest" description="Disordered" evidence="9">
    <location>
        <begin position="1094"/>
        <end position="1174"/>
    </location>
</feature>
<name>N0DUZ8_9CHLO</name>
<feature type="region of interest" description="Disordered" evidence="9">
    <location>
        <begin position="1040"/>
        <end position="1076"/>
    </location>
</feature>
<evidence type="ECO:0000256" key="5">
    <source>
        <dbReference type="ARBA" id="ARBA00023163"/>
    </source>
</evidence>
<feature type="domain" description="Retinoblastoma-associated protein N-terminal" evidence="10">
    <location>
        <begin position="80"/>
        <end position="218"/>
    </location>
</feature>
<dbReference type="SUPFAM" id="SSF47954">
    <property type="entry name" value="Cyclin-like"/>
    <property type="match status" value="2"/>
</dbReference>
<feature type="coiled-coil region" evidence="8">
    <location>
        <begin position="310"/>
        <end position="337"/>
    </location>
</feature>
<dbReference type="InterPro" id="IPR002720">
    <property type="entry name" value="RB_A"/>
</dbReference>
<keyword evidence="4" id="KW-0805">Transcription regulation</keyword>
<keyword evidence="7" id="KW-0131">Cell cycle</keyword>
<keyword evidence="8" id="KW-0175">Coiled coil</keyword>
<feature type="region of interest" description="Disordered" evidence="9">
    <location>
        <begin position="673"/>
        <end position="701"/>
    </location>
</feature>